<dbReference type="Pfam" id="PF02482">
    <property type="entry name" value="Ribosomal_S30AE"/>
    <property type="match status" value="1"/>
</dbReference>
<dbReference type="Proteomes" id="UP000283387">
    <property type="component" value="Unassembled WGS sequence"/>
</dbReference>
<dbReference type="InterPro" id="IPR003489">
    <property type="entry name" value="RHF/RaiA"/>
</dbReference>
<dbReference type="RefSeq" id="WP_120274960.1">
    <property type="nucleotide sequence ID" value="NZ_RAPN01000003.1"/>
</dbReference>
<evidence type="ECO:0000313" key="1">
    <source>
        <dbReference type="EMBL" id="RKD87945.1"/>
    </source>
</evidence>
<dbReference type="SUPFAM" id="SSF69754">
    <property type="entry name" value="Ribosome binding protein Y (YfiA homologue)"/>
    <property type="match status" value="1"/>
</dbReference>
<proteinExistence type="predicted"/>
<keyword evidence="2" id="KW-1185">Reference proteome</keyword>
<organism evidence="1 2">
    <name type="scientific">Mangrovibacterium diazotrophicum</name>
    <dbReference type="NCBI Taxonomy" id="1261403"/>
    <lineage>
        <taxon>Bacteria</taxon>
        <taxon>Pseudomonadati</taxon>
        <taxon>Bacteroidota</taxon>
        <taxon>Bacteroidia</taxon>
        <taxon>Marinilabiliales</taxon>
        <taxon>Prolixibacteraceae</taxon>
        <taxon>Mangrovibacterium</taxon>
    </lineage>
</organism>
<dbReference type="EMBL" id="RAPN01000003">
    <property type="protein sequence ID" value="RKD87945.1"/>
    <property type="molecule type" value="Genomic_DNA"/>
</dbReference>
<name>A0A419VXI8_9BACT</name>
<comment type="caution">
    <text evidence="1">The sequence shown here is derived from an EMBL/GenBank/DDBJ whole genome shotgun (WGS) entry which is preliminary data.</text>
</comment>
<gene>
    <name evidence="1" type="ORF">BC643_3953</name>
</gene>
<dbReference type="AlphaFoldDB" id="A0A419VXI8"/>
<dbReference type="NCBIfam" id="TIGR00741">
    <property type="entry name" value="yfiA"/>
    <property type="match status" value="1"/>
</dbReference>
<reference evidence="1 2" key="1">
    <citation type="submission" date="2018-09" db="EMBL/GenBank/DDBJ databases">
        <title>Genomic Encyclopedia of Archaeal and Bacterial Type Strains, Phase II (KMG-II): from individual species to whole genera.</title>
        <authorList>
            <person name="Goeker M."/>
        </authorList>
    </citation>
    <scope>NUCLEOTIDE SEQUENCE [LARGE SCALE GENOMIC DNA]</scope>
    <source>
        <strain evidence="1 2">DSM 27148</strain>
    </source>
</reference>
<dbReference type="Gene3D" id="3.30.160.100">
    <property type="entry name" value="Ribosome hibernation promotion factor-like"/>
    <property type="match status" value="1"/>
</dbReference>
<dbReference type="InterPro" id="IPR036567">
    <property type="entry name" value="RHF-like"/>
</dbReference>
<dbReference type="OrthoDB" id="9808702at2"/>
<evidence type="ECO:0000313" key="2">
    <source>
        <dbReference type="Proteomes" id="UP000283387"/>
    </source>
</evidence>
<dbReference type="CDD" id="cd00552">
    <property type="entry name" value="RaiA"/>
    <property type="match status" value="1"/>
</dbReference>
<sequence length="100" mass="11340">MNINVNAVHFTPDQKLVDFAVKKTNKLDTFFDGIISAEVILKIEKPEINNNKVAEVKISIPSADYLFAKKQADSFEEAIDLSIDALKKQLSKFKEKLKEK</sequence>
<protein>
    <submittedName>
        <fullName evidence="1">Putative sigma-54 modulation protein</fullName>
    </submittedName>
</protein>
<accession>A0A419VXI8</accession>